<protein>
    <submittedName>
        <fullName evidence="2">Uncharacterized protein</fullName>
    </submittedName>
</protein>
<dbReference type="InterPro" id="IPR004252">
    <property type="entry name" value="Probable_transposase_24"/>
</dbReference>
<evidence type="ECO:0000256" key="1">
    <source>
        <dbReference type="SAM" id="MobiDB-lite"/>
    </source>
</evidence>
<dbReference type="EMBL" id="SDMP01000013">
    <property type="protein sequence ID" value="RYR21971.1"/>
    <property type="molecule type" value="Genomic_DNA"/>
</dbReference>
<accession>A0A445A693</accession>
<dbReference type="Pfam" id="PF03004">
    <property type="entry name" value="Transposase_24"/>
    <property type="match status" value="1"/>
</dbReference>
<comment type="caution">
    <text evidence="2">The sequence shown here is derived from an EMBL/GenBank/DDBJ whole genome shotgun (WGS) entry which is preliminary data.</text>
</comment>
<proteinExistence type="predicted"/>
<feature type="compositionally biased region" description="Polar residues" evidence="1">
    <location>
        <begin position="27"/>
        <end position="36"/>
    </location>
</feature>
<gene>
    <name evidence="2" type="ORF">Ahy_B03g067263</name>
</gene>
<evidence type="ECO:0000313" key="2">
    <source>
        <dbReference type="EMBL" id="RYR21971.1"/>
    </source>
</evidence>
<dbReference type="Proteomes" id="UP000289738">
    <property type="component" value="Chromosome B03"/>
</dbReference>
<sequence>MAPSTSTTPPPSAQQPTISTTLPPSAHQPTISTTSPPKIDTTVLESSHESQPDALLPPPIVRMTIWPNGQRLYRPPMVEVLEDVREHHNHLTIWLRSDIKKALCVHWETDEGFKHRHITNRASKASFKSSKYIGGSANFMKTKAKLSKSLDREAMMVETFKYTHTLKENKERFANQQAADHYEPYTQRLEATTQQSQCIGDDGNNSAESVVDPDRVWCKAASEPYENHMYGLRSFFVDNLRTSTLTQSFASATSRPVDPEDDIDLKEQVLLLIEPSPTGSGAVGV</sequence>
<dbReference type="AlphaFoldDB" id="A0A445A693"/>
<name>A0A445A693_ARAHY</name>
<organism evidence="2 3">
    <name type="scientific">Arachis hypogaea</name>
    <name type="common">Peanut</name>
    <dbReference type="NCBI Taxonomy" id="3818"/>
    <lineage>
        <taxon>Eukaryota</taxon>
        <taxon>Viridiplantae</taxon>
        <taxon>Streptophyta</taxon>
        <taxon>Embryophyta</taxon>
        <taxon>Tracheophyta</taxon>
        <taxon>Spermatophyta</taxon>
        <taxon>Magnoliopsida</taxon>
        <taxon>eudicotyledons</taxon>
        <taxon>Gunneridae</taxon>
        <taxon>Pentapetalae</taxon>
        <taxon>rosids</taxon>
        <taxon>fabids</taxon>
        <taxon>Fabales</taxon>
        <taxon>Fabaceae</taxon>
        <taxon>Papilionoideae</taxon>
        <taxon>50 kb inversion clade</taxon>
        <taxon>dalbergioids sensu lato</taxon>
        <taxon>Dalbergieae</taxon>
        <taxon>Pterocarpus clade</taxon>
        <taxon>Arachis</taxon>
    </lineage>
</organism>
<evidence type="ECO:0000313" key="3">
    <source>
        <dbReference type="Proteomes" id="UP000289738"/>
    </source>
</evidence>
<feature type="region of interest" description="Disordered" evidence="1">
    <location>
        <begin position="1"/>
        <end position="56"/>
    </location>
</feature>
<keyword evidence="3" id="KW-1185">Reference proteome</keyword>
<reference evidence="2 3" key="1">
    <citation type="submission" date="2019-01" db="EMBL/GenBank/DDBJ databases">
        <title>Sequencing of cultivated peanut Arachis hypogaea provides insights into genome evolution and oil improvement.</title>
        <authorList>
            <person name="Chen X."/>
        </authorList>
    </citation>
    <scope>NUCLEOTIDE SEQUENCE [LARGE SCALE GENOMIC DNA]</scope>
    <source>
        <strain evidence="3">cv. Fuhuasheng</strain>
        <tissue evidence="2">Leaves</tissue>
    </source>
</reference>